<reference evidence="2" key="2">
    <citation type="submission" date="2025-09" db="UniProtKB">
        <authorList>
            <consortium name="Ensembl"/>
        </authorList>
    </citation>
    <scope>IDENTIFICATION</scope>
</reference>
<keyword evidence="1" id="KW-0732">Signal</keyword>
<accession>A0A8C6SEC6</accession>
<feature type="chain" id="PRO_5034556693" evidence="1">
    <location>
        <begin position="23"/>
        <end position="124"/>
    </location>
</feature>
<dbReference type="PANTHER" id="PTHR11412:SF150">
    <property type="entry name" value="ALPHA-2-MACROGLOBULIN-RELATED"/>
    <property type="match status" value="1"/>
</dbReference>
<dbReference type="AlphaFoldDB" id="A0A8C6SEC6"/>
<organism evidence="2 3">
    <name type="scientific">Neogobius melanostomus</name>
    <name type="common">round goby</name>
    <dbReference type="NCBI Taxonomy" id="47308"/>
    <lineage>
        <taxon>Eukaryota</taxon>
        <taxon>Metazoa</taxon>
        <taxon>Chordata</taxon>
        <taxon>Craniata</taxon>
        <taxon>Vertebrata</taxon>
        <taxon>Euteleostomi</taxon>
        <taxon>Actinopterygii</taxon>
        <taxon>Neopterygii</taxon>
        <taxon>Teleostei</taxon>
        <taxon>Neoteleostei</taxon>
        <taxon>Acanthomorphata</taxon>
        <taxon>Gobiaria</taxon>
        <taxon>Gobiiformes</taxon>
        <taxon>Gobioidei</taxon>
        <taxon>Gobiidae</taxon>
        <taxon>Benthophilinae</taxon>
        <taxon>Neogobiini</taxon>
        <taxon>Neogobius</taxon>
    </lineage>
</organism>
<sequence length="124" mass="13304">SDFLCFIGLGTFLVVVPAVVESGTEVQFCLSLLQLPEEQEFTVTVTLESGGERKTIYSHCVFSCFPGSGGGELGHPELGSGGAGETVNKKETRKIQIQNYGVKTFIQTDKPLYLPGQTGERQSG</sequence>
<feature type="signal peptide" evidence="1">
    <location>
        <begin position="1"/>
        <end position="22"/>
    </location>
</feature>
<protein>
    <submittedName>
        <fullName evidence="2">Uncharacterized protein</fullName>
    </submittedName>
</protein>
<evidence type="ECO:0000313" key="2">
    <source>
        <dbReference type="Ensembl" id="ENSNMLP00000004949.1"/>
    </source>
</evidence>
<dbReference type="Proteomes" id="UP000694523">
    <property type="component" value="Unplaced"/>
</dbReference>
<proteinExistence type="predicted"/>
<evidence type="ECO:0000313" key="3">
    <source>
        <dbReference type="Proteomes" id="UP000694523"/>
    </source>
</evidence>
<dbReference type="PANTHER" id="PTHR11412">
    <property type="entry name" value="MACROGLOBULIN / COMPLEMENT"/>
    <property type="match status" value="1"/>
</dbReference>
<dbReference type="InterPro" id="IPR050473">
    <property type="entry name" value="A2M/Complement_sys"/>
</dbReference>
<name>A0A8C6SEC6_9GOBI</name>
<reference evidence="2" key="1">
    <citation type="submission" date="2025-08" db="UniProtKB">
        <authorList>
            <consortium name="Ensembl"/>
        </authorList>
    </citation>
    <scope>IDENTIFICATION</scope>
</reference>
<keyword evidence="3" id="KW-1185">Reference proteome</keyword>
<evidence type="ECO:0000256" key="1">
    <source>
        <dbReference type="SAM" id="SignalP"/>
    </source>
</evidence>
<dbReference type="Ensembl" id="ENSNMLT00000005648.1">
    <property type="protein sequence ID" value="ENSNMLP00000004949.1"/>
    <property type="gene ID" value="ENSNMLG00000003579.1"/>
</dbReference>